<gene>
    <name evidence="3" type="ORF">HMPREF9473_02740</name>
</gene>
<keyword evidence="2" id="KW-0732">Signal</keyword>
<feature type="signal peptide" evidence="2">
    <location>
        <begin position="1"/>
        <end position="20"/>
    </location>
</feature>
<evidence type="ECO:0000256" key="1">
    <source>
        <dbReference type="SAM" id="MobiDB-lite"/>
    </source>
</evidence>
<reference evidence="3 4" key="1">
    <citation type="submission" date="2011-08" db="EMBL/GenBank/DDBJ databases">
        <title>The Genome Sequence of Clostridium hathewayi WAL-18680.</title>
        <authorList>
            <consortium name="The Broad Institute Genome Sequencing Platform"/>
            <person name="Earl A."/>
            <person name="Ward D."/>
            <person name="Feldgarden M."/>
            <person name="Gevers D."/>
            <person name="Finegold S.M."/>
            <person name="Summanen P.H."/>
            <person name="Molitoris D.R."/>
            <person name="Song M."/>
            <person name="Daigneault M."/>
            <person name="Allen-Vercoe E."/>
            <person name="Young S.K."/>
            <person name="Zeng Q."/>
            <person name="Gargeya S."/>
            <person name="Fitzgerald M."/>
            <person name="Haas B."/>
            <person name="Abouelleil A."/>
            <person name="Alvarado L."/>
            <person name="Arachchi H.M."/>
            <person name="Berlin A."/>
            <person name="Brown A."/>
            <person name="Chapman S.B."/>
            <person name="Chen Z."/>
            <person name="Dunbar C."/>
            <person name="Freedman E."/>
            <person name="Gearin G."/>
            <person name="Gellesch M."/>
            <person name="Goldberg J."/>
            <person name="Griggs A."/>
            <person name="Gujja S."/>
            <person name="Heiman D."/>
            <person name="Howarth C."/>
            <person name="Larson L."/>
            <person name="Lui A."/>
            <person name="MacDonald P.J.P."/>
            <person name="Montmayeur A."/>
            <person name="Murphy C."/>
            <person name="Neiman D."/>
            <person name="Pearson M."/>
            <person name="Priest M."/>
            <person name="Roberts A."/>
            <person name="Saif S."/>
            <person name="Shea T."/>
            <person name="Shenoy N."/>
            <person name="Sisk P."/>
            <person name="Stolte C."/>
            <person name="Sykes S."/>
            <person name="Wortman J."/>
            <person name="Nusbaum C."/>
            <person name="Birren B."/>
        </authorList>
    </citation>
    <scope>NUCLEOTIDE SEQUENCE [LARGE SCALE GENOMIC DNA]</scope>
    <source>
        <strain evidence="3 4">WAL-18680</strain>
    </source>
</reference>
<feature type="compositionally biased region" description="Basic and acidic residues" evidence="1">
    <location>
        <begin position="44"/>
        <end position="56"/>
    </location>
</feature>
<feature type="region of interest" description="Disordered" evidence="1">
    <location>
        <begin position="20"/>
        <end position="56"/>
    </location>
</feature>
<accession>G5IGW2</accession>
<keyword evidence="4" id="KW-1185">Reference proteome</keyword>
<comment type="caution">
    <text evidence="3">The sequence shown here is derived from an EMBL/GenBank/DDBJ whole genome shotgun (WGS) entry which is preliminary data.</text>
</comment>
<evidence type="ECO:0000313" key="3">
    <source>
        <dbReference type="EMBL" id="EHI59292.1"/>
    </source>
</evidence>
<dbReference type="AlphaFoldDB" id="G5IGW2"/>
<dbReference type="Pfam" id="PF16138">
    <property type="entry name" value="DUF4846"/>
    <property type="match status" value="1"/>
</dbReference>
<feature type="compositionally biased region" description="Gly residues" evidence="1">
    <location>
        <begin position="20"/>
        <end position="36"/>
    </location>
</feature>
<protein>
    <submittedName>
        <fullName evidence="3">Uncharacterized protein</fullName>
    </submittedName>
</protein>
<dbReference type="PATRIC" id="fig|742737.3.peg.2747"/>
<organism evidence="3 4">
    <name type="scientific">Hungatella hathewayi WAL-18680</name>
    <dbReference type="NCBI Taxonomy" id="742737"/>
    <lineage>
        <taxon>Bacteria</taxon>
        <taxon>Bacillati</taxon>
        <taxon>Bacillota</taxon>
        <taxon>Clostridia</taxon>
        <taxon>Lachnospirales</taxon>
        <taxon>Lachnospiraceae</taxon>
        <taxon>Hungatella</taxon>
    </lineage>
</organism>
<proteinExistence type="predicted"/>
<evidence type="ECO:0000256" key="2">
    <source>
        <dbReference type="SAM" id="SignalP"/>
    </source>
</evidence>
<sequence>MRKKSWIIMSCILLAAAVSGGQGRGTGTNGTSGTSGTGTWAEEPVDREAVTEPEDTAKEDGAQVVPMEVEPVTETVGGPGMKGDDSLGDVPASVIFPQGMTLETRFLPSAGYERVPAEEGSFLAFMRNQKLKEDGSPVLLYDGTEKHNQSAQAAVFAMPGFDSDLQQCADSVMRMYAEYFYSVGAYEKIAFHLTNGFLMDYPTWREGNRLSVDGNRVSWVKKASYDDSYEYVFIVFKICDDVCRNAVHGRGERAGGYWADAGRRFVYQRRKSGTLRYGHGRGGGPRRKPLLSPIPELYAGPGFSCVEQSASRRGPLVLCVGASISVPDAGIWIPGGQFQAVVRLSPIAVKKNKGVKKKHLTPSGACSMIAQVMIWKKL</sequence>
<dbReference type="InterPro" id="IPR032315">
    <property type="entry name" value="DUF4846"/>
</dbReference>
<dbReference type="EMBL" id="ADLN01000066">
    <property type="protein sequence ID" value="EHI59292.1"/>
    <property type="molecule type" value="Genomic_DNA"/>
</dbReference>
<evidence type="ECO:0000313" key="4">
    <source>
        <dbReference type="Proteomes" id="UP000005384"/>
    </source>
</evidence>
<dbReference type="RefSeq" id="WP_006780719.1">
    <property type="nucleotide sequence ID" value="NZ_JH379027.1"/>
</dbReference>
<name>G5IGW2_9FIRM</name>
<feature type="chain" id="PRO_5039133210" evidence="2">
    <location>
        <begin position="21"/>
        <end position="378"/>
    </location>
</feature>
<dbReference type="HOGENOM" id="CLU_731101_0_0_9"/>
<dbReference type="Proteomes" id="UP000005384">
    <property type="component" value="Unassembled WGS sequence"/>
</dbReference>